<proteinExistence type="inferred from homology"/>
<evidence type="ECO:0000313" key="8">
    <source>
        <dbReference type="EMBL" id="KPJ22956.1"/>
    </source>
</evidence>
<comment type="caution">
    <text evidence="6">Lacks conserved residue(s) required for the propagation of feature annotation.</text>
</comment>
<dbReference type="PATRIC" id="fig|119224.3.peg.1626"/>
<gene>
    <name evidence="8" type="ORF">AKK44_02155</name>
</gene>
<feature type="transmembrane region" description="Helical" evidence="6">
    <location>
        <begin position="14"/>
        <end position="34"/>
    </location>
</feature>
<evidence type="ECO:0000256" key="2">
    <source>
        <dbReference type="ARBA" id="ARBA00022475"/>
    </source>
</evidence>
<feature type="domain" description="VTT" evidence="7">
    <location>
        <begin position="74"/>
        <end position="190"/>
    </location>
</feature>
<keyword evidence="4 6" id="KW-1133">Transmembrane helix</keyword>
<dbReference type="AlphaFoldDB" id="A0A0P6ST59"/>
<evidence type="ECO:0000256" key="1">
    <source>
        <dbReference type="ARBA" id="ARBA00004651"/>
    </source>
</evidence>
<organism evidence="8 9">
    <name type="scientific">Streptococcus phocae</name>
    <dbReference type="NCBI Taxonomy" id="119224"/>
    <lineage>
        <taxon>Bacteria</taxon>
        <taxon>Bacillati</taxon>
        <taxon>Bacillota</taxon>
        <taxon>Bacilli</taxon>
        <taxon>Lactobacillales</taxon>
        <taxon>Streptococcaceae</taxon>
        <taxon>Streptococcus</taxon>
    </lineage>
</organism>
<keyword evidence="5 6" id="KW-0472">Membrane</keyword>
<dbReference type="RefSeq" id="WP_054278315.1">
    <property type="nucleotide sequence ID" value="NZ_LHQM01000007.1"/>
</dbReference>
<evidence type="ECO:0000313" key="9">
    <source>
        <dbReference type="Proteomes" id="UP000049578"/>
    </source>
</evidence>
<dbReference type="InterPro" id="IPR015414">
    <property type="entry name" value="TMEM64"/>
</dbReference>
<keyword evidence="9" id="KW-1185">Reference proteome</keyword>
<evidence type="ECO:0000256" key="6">
    <source>
        <dbReference type="RuleBase" id="RU366058"/>
    </source>
</evidence>
<keyword evidence="2 6" id="KW-1003">Cell membrane</keyword>
<sequence length="204" mass="22862">MSSFRISHALLKKFFKILGILSVVFSIVLVVYLVRQIDIINNPQALAEMIKGHLLLGAIGFFILQVIQVVIPIIPGGVTTVVGFMAFGPILGFVLNVSGICLGSFLLFTLVKKYGKPFILLFLKQKQLSFYEEKLSTKTFETFFILNMISPLAPADALIMITGLSQMTSKRFLTIILICRPFSIISFSYFWIYGGELIKHLLMN</sequence>
<reference evidence="8 9" key="1">
    <citation type="submission" date="2015-08" db="EMBL/GenBank/DDBJ databases">
        <title>Genome sequence of Streptococcus phocae subsp. phocae ATCC 51973T isolated from liver specimen obtained from seal.</title>
        <authorList>
            <person name="Avendano-Herrera R."/>
        </authorList>
    </citation>
    <scope>NUCLEOTIDE SEQUENCE [LARGE SCALE GENOMIC DNA]</scope>
    <source>
        <strain evidence="8 9">ATCC 51973</strain>
    </source>
</reference>
<comment type="similarity">
    <text evidence="6">Belongs to the TVP38/TMEM64 family.</text>
</comment>
<name>A0A0P6ST59_9STRE</name>
<evidence type="ECO:0000256" key="5">
    <source>
        <dbReference type="ARBA" id="ARBA00023136"/>
    </source>
</evidence>
<dbReference type="Pfam" id="PF09335">
    <property type="entry name" value="VTT_dom"/>
    <property type="match status" value="1"/>
</dbReference>
<feature type="transmembrane region" description="Helical" evidence="6">
    <location>
        <begin position="86"/>
        <end position="111"/>
    </location>
</feature>
<dbReference type="EMBL" id="LHQM01000007">
    <property type="protein sequence ID" value="KPJ22956.1"/>
    <property type="molecule type" value="Genomic_DNA"/>
</dbReference>
<dbReference type="GO" id="GO:0005886">
    <property type="term" value="C:plasma membrane"/>
    <property type="evidence" value="ECO:0007669"/>
    <property type="project" value="UniProtKB-SubCell"/>
</dbReference>
<evidence type="ECO:0000259" key="7">
    <source>
        <dbReference type="Pfam" id="PF09335"/>
    </source>
</evidence>
<accession>A0A0P6ST59</accession>
<feature type="transmembrane region" description="Helical" evidence="6">
    <location>
        <begin position="54"/>
        <end position="74"/>
    </location>
</feature>
<dbReference type="STRING" id="119224.AKK44_02155"/>
<protein>
    <recommendedName>
        <fullName evidence="6">TVP38/TMEM64 family membrane protein</fullName>
    </recommendedName>
</protein>
<keyword evidence="3 6" id="KW-0812">Transmembrane</keyword>
<evidence type="ECO:0000256" key="3">
    <source>
        <dbReference type="ARBA" id="ARBA00022692"/>
    </source>
</evidence>
<dbReference type="InterPro" id="IPR032816">
    <property type="entry name" value="VTT_dom"/>
</dbReference>
<feature type="transmembrane region" description="Helical" evidence="6">
    <location>
        <begin position="172"/>
        <end position="194"/>
    </location>
</feature>
<dbReference type="PANTHER" id="PTHR12677:SF49">
    <property type="entry name" value="TVP38_TMEM64 FAMILY MEMBRANE PROTEIN"/>
    <property type="match status" value="1"/>
</dbReference>
<evidence type="ECO:0000256" key="4">
    <source>
        <dbReference type="ARBA" id="ARBA00022989"/>
    </source>
</evidence>
<dbReference type="PANTHER" id="PTHR12677">
    <property type="entry name" value="GOLGI APPARATUS MEMBRANE PROTEIN TVP38-RELATED"/>
    <property type="match status" value="1"/>
</dbReference>
<comment type="caution">
    <text evidence="8">The sequence shown here is derived from an EMBL/GenBank/DDBJ whole genome shotgun (WGS) entry which is preliminary data.</text>
</comment>
<dbReference type="Proteomes" id="UP000049578">
    <property type="component" value="Unassembled WGS sequence"/>
</dbReference>
<comment type="subcellular location">
    <subcellularLocation>
        <location evidence="1 6">Cell membrane</location>
        <topology evidence="1 6">Multi-pass membrane protein</topology>
    </subcellularLocation>
</comment>